<dbReference type="EMBL" id="CP007452">
    <property type="protein sequence ID" value="AHM57418.1"/>
    <property type="molecule type" value="Genomic_DNA"/>
</dbReference>
<sequence>MYYHTFTFSYKKSRMVIQMKELLIKTVIVSLMSTAPISANPDVASITASATAAQLNSLMAQGVMDNADVGKYPLEENINAQDISEDEKLATQGETDTLVPQEEAPPQQEVQPQPSSEPAAAAPASNVIETYNTSLPVSIALNLKYEKYLPAYDYLLLSKGSVNIREAPTTGSKIVKTAGYFEKVNVTEAVKGEFLAKYNSSKWYKVYWYQNGTIRSGYMFSSLVEKRSFQFGKMASSLENLRAQISSGKMGYVNNYKNRNGLPPLYKGTTSDKYGTLRDQSAPAYASLGNKSELIYFDDGKLLRIIGEQDSYYKVESLERPGSYFVPKKYLYTKNAPSSLGQVIVVDRKNQNEAVFEWTGSSWQMISYTFATTGAQDKYRFETPLGYFMAIERRSKFLYLDDITKEIAGYAPYAVRFSGGAYVHGVPVDYIKKNGQLIDPGQKETLYTLGTVPRSHKCVRNYTSHAKFLYDWVKVGQASVIVIE</sequence>
<evidence type="ECO:0000313" key="9">
    <source>
        <dbReference type="EMBL" id="AHM57418.1"/>
    </source>
</evidence>
<evidence type="ECO:0000256" key="7">
    <source>
        <dbReference type="SAM" id="MobiDB-lite"/>
    </source>
</evidence>
<feature type="domain" description="L,D-TPase catalytic" evidence="8">
    <location>
        <begin position="342"/>
        <end position="483"/>
    </location>
</feature>
<dbReference type="PROSITE" id="PS52029">
    <property type="entry name" value="LD_TPASE"/>
    <property type="match status" value="1"/>
</dbReference>
<keyword evidence="3 6" id="KW-0133">Cell shape</keyword>
<dbReference type="GO" id="GO:0009252">
    <property type="term" value="P:peptidoglycan biosynthetic process"/>
    <property type="evidence" value="ECO:0007669"/>
    <property type="project" value="UniProtKB-UniPathway"/>
</dbReference>
<dbReference type="InterPro" id="IPR005490">
    <property type="entry name" value="LD_TPept_cat_dom"/>
</dbReference>
<dbReference type="KEGG" id="eac:EAL2_c21370"/>
<accession>W8THU7</accession>
<dbReference type="Proteomes" id="UP000019591">
    <property type="component" value="Chromosome"/>
</dbReference>
<feature type="active site" description="Nucleophile" evidence="6">
    <location>
        <position position="458"/>
    </location>
</feature>
<dbReference type="Pfam" id="PF08239">
    <property type="entry name" value="SH3_3"/>
    <property type="match status" value="1"/>
</dbReference>
<feature type="region of interest" description="Disordered" evidence="7">
    <location>
        <begin position="93"/>
        <end position="122"/>
    </location>
</feature>
<dbReference type="Gene3D" id="2.40.440.10">
    <property type="entry name" value="L,D-transpeptidase catalytic domain-like"/>
    <property type="match status" value="1"/>
</dbReference>
<dbReference type="PATRIC" id="fig|1286171.3.peg.2086"/>
<evidence type="ECO:0000256" key="6">
    <source>
        <dbReference type="PROSITE-ProRule" id="PRU01373"/>
    </source>
</evidence>
<evidence type="ECO:0000313" key="10">
    <source>
        <dbReference type="Proteomes" id="UP000019591"/>
    </source>
</evidence>
<dbReference type="HOGENOM" id="CLU_032552_0_0_9"/>
<keyword evidence="10" id="KW-1185">Reference proteome</keyword>
<keyword evidence="4 6" id="KW-0573">Peptidoglycan synthesis</keyword>
<feature type="active site" description="Proton donor/acceptor" evidence="6">
    <location>
        <position position="424"/>
    </location>
</feature>
<dbReference type="eggNOG" id="COG1376">
    <property type="taxonomic scope" value="Bacteria"/>
</dbReference>
<protein>
    <submittedName>
        <fullName evidence="9">ErfK/YbiS/YcfS/YnhG family protein</fullName>
    </submittedName>
</protein>
<evidence type="ECO:0000259" key="8">
    <source>
        <dbReference type="PROSITE" id="PS52029"/>
    </source>
</evidence>
<organism evidence="9 10">
    <name type="scientific">Peptoclostridium acidaminophilum DSM 3953</name>
    <dbReference type="NCBI Taxonomy" id="1286171"/>
    <lineage>
        <taxon>Bacteria</taxon>
        <taxon>Bacillati</taxon>
        <taxon>Bacillota</taxon>
        <taxon>Clostridia</taxon>
        <taxon>Peptostreptococcales</taxon>
        <taxon>Peptoclostridiaceae</taxon>
        <taxon>Peptoclostridium</taxon>
    </lineage>
</organism>
<dbReference type="InterPro" id="IPR003646">
    <property type="entry name" value="SH3-like_bac-type"/>
</dbReference>
<evidence type="ECO:0000256" key="5">
    <source>
        <dbReference type="ARBA" id="ARBA00023316"/>
    </source>
</evidence>
<reference evidence="9 10" key="1">
    <citation type="journal article" date="2014" name="Genome Announc.">
        <title>Complete Genome Sequence of Amino Acid-Utilizing Eubacterium acidaminophilum al-2 (DSM 3953).</title>
        <authorList>
            <person name="Poehlein A."/>
            <person name="Andreesen J.R."/>
            <person name="Daniel R."/>
        </authorList>
    </citation>
    <scope>NUCLEOTIDE SEQUENCE [LARGE SCALE GENOMIC DNA]</scope>
    <source>
        <strain evidence="9 10">DSM 3953</strain>
    </source>
</reference>
<gene>
    <name evidence="9" type="ORF">EAL2_c21370</name>
</gene>
<dbReference type="SUPFAM" id="SSF141523">
    <property type="entry name" value="L,D-transpeptidase catalytic domain-like"/>
    <property type="match status" value="1"/>
</dbReference>
<evidence type="ECO:0000256" key="3">
    <source>
        <dbReference type="ARBA" id="ARBA00022960"/>
    </source>
</evidence>
<evidence type="ECO:0000256" key="1">
    <source>
        <dbReference type="ARBA" id="ARBA00004752"/>
    </source>
</evidence>
<dbReference type="GO" id="GO:0008360">
    <property type="term" value="P:regulation of cell shape"/>
    <property type="evidence" value="ECO:0007669"/>
    <property type="project" value="UniProtKB-UniRule"/>
</dbReference>
<feature type="compositionally biased region" description="Low complexity" evidence="7">
    <location>
        <begin position="99"/>
        <end position="122"/>
    </location>
</feature>
<dbReference type="CDD" id="cd16913">
    <property type="entry name" value="YkuD_like"/>
    <property type="match status" value="1"/>
</dbReference>
<dbReference type="GO" id="GO:0016740">
    <property type="term" value="F:transferase activity"/>
    <property type="evidence" value="ECO:0007669"/>
    <property type="project" value="UniProtKB-KW"/>
</dbReference>
<comment type="pathway">
    <text evidence="1 6">Cell wall biogenesis; peptidoglycan biosynthesis.</text>
</comment>
<evidence type="ECO:0000256" key="4">
    <source>
        <dbReference type="ARBA" id="ARBA00022984"/>
    </source>
</evidence>
<dbReference type="Gene3D" id="2.30.30.40">
    <property type="entry name" value="SH3 Domains"/>
    <property type="match status" value="1"/>
</dbReference>
<keyword evidence="2" id="KW-0808">Transferase</keyword>
<dbReference type="UniPathway" id="UPA00219"/>
<dbReference type="Pfam" id="PF03734">
    <property type="entry name" value="YkuD"/>
    <property type="match status" value="1"/>
</dbReference>
<dbReference type="STRING" id="1286171.EAL2_c21370"/>
<dbReference type="GO" id="GO:0071555">
    <property type="term" value="P:cell wall organization"/>
    <property type="evidence" value="ECO:0007669"/>
    <property type="project" value="UniProtKB-UniRule"/>
</dbReference>
<evidence type="ECO:0000256" key="2">
    <source>
        <dbReference type="ARBA" id="ARBA00022679"/>
    </source>
</evidence>
<dbReference type="InterPro" id="IPR038063">
    <property type="entry name" value="Transpep_catalytic_dom"/>
</dbReference>
<dbReference type="AlphaFoldDB" id="W8THU7"/>
<keyword evidence="5 6" id="KW-0961">Cell wall biogenesis/degradation</keyword>
<name>W8THU7_PEPAC</name>
<proteinExistence type="predicted"/>